<gene>
    <name evidence="3" type="ORF">YM304_03570</name>
</gene>
<dbReference type="KEGG" id="aym:YM304_03570"/>
<keyword evidence="4" id="KW-1185">Reference proteome</keyword>
<name>A0A6C7E181_ILUCY</name>
<dbReference type="AlphaFoldDB" id="A0A6C7E181"/>
<evidence type="ECO:0000259" key="2">
    <source>
        <dbReference type="Pfam" id="PF07811"/>
    </source>
</evidence>
<feature type="transmembrane region" description="Helical" evidence="1">
    <location>
        <begin position="20"/>
        <end position="39"/>
    </location>
</feature>
<dbReference type="Pfam" id="PF07811">
    <property type="entry name" value="TadE"/>
    <property type="match status" value="1"/>
</dbReference>
<organism evidence="3 4">
    <name type="scientific">Ilumatobacter coccineus (strain NBRC 103263 / KCTC 29153 / YM16-304)</name>
    <dbReference type="NCBI Taxonomy" id="1313172"/>
    <lineage>
        <taxon>Bacteria</taxon>
        <taxon>Bacillati</taxon>
        <taxon>Actinomycetota</taxon>
        <taxon>Acidimicrobiia</taxon>
        <taxon>Acidimicrobiales</taxon>
        <taxon>Ilumatobacteraceae</taxon>
        <taxon>Ilumatobacter</taxon>
    </lineage>
</organism>
<evidence type="ECO:0000313" key="4">
    <source>
        <dbReference type="Proteomes" id="UP000011863"/>
    </source>
</evidence>
<dbReference type="Proteomes" id="UP000011863">
    <property type="component" value="Chromosome"/>
</dbReference>
<keyword evidence="1" id="KW-0812">Transmembrane</keyword>
<accession>A0A6C7E181</accession>
<proteinExistence type="predicted"/>
<reference evidence="3 4" key="1">
    <citation type="journal article" date="2013" name="Int. J. Syst. Evol. Microbiol.">
        <title>Ilumatobacter nonamiense sp. nov. and Ilumatobacter coccineum sp. nov., isolated from seashore sand.</title>
        <authorList>
            <person name="Matsumoto A."/>
            <person name="Kasai H."/>
            <person name="Matsuo Y."/>
            <person name="Shizuri Y."/>
            <person name="Ichikawa N."/>
            <person name="Fujita N."/>
            <person name="Omura S."/>
            <person name="Takahashi Y."/>
        </authorList>
    </citation>
    <scope>NUCLEOTIDE SEQUENCE [LARGE SCALE GENOMIC DNA]</scope>
    <source>
        <strain evidence="4">NBRC 103263 / KCTC 29153 / YM16-304</strain>
    </source>
</reference>
<sequence>MTAADAPTAGRFDARVENGQAAVEFAVALPLIVVVLLAITQVGVSVRNEVAVELAAREGARAAAVSGDPAGAAAAAARRAVSLPIEVSTASGGGRVSVTVTYVDPTDIAIIGAAIGPITHRATATMAVEPP</sequence>
<keyword evidence="1" id="KW-0472">Membrane</keyword>
<keyword evidence="1" id="KW-1133">Transmembrane helix</keyword>
<evidence type="ECO:0000313" key="3">
    <source>
        <dbReference type="EMBL" id="BAN00671.1"/>
    </source>
</evidence>
<feature type="domain" description="TadE-like" evidence="2">
    <location>
        <begin position="19"/>
        <end position="61"/>
    </location>
</feature>
<evidence type="ECO:0000256" key="1">
    <source>
        <dbReference type="SAM" id="Phobius"/>
    </source>
</evidence>
<protein>
    <recommendedName>
        <fullName evidence="2">TadE-like domain-containing protein</fullName>
    </recommendedName>
</protein>
<dbReference type="EMBL" id="AP012057">
    <property type="protein sequence ID" value="BAN00671.1"/>
    <property type="molecule type" value="Genomic_DNA"/>
</dbReference>
<dbReference type="InterPro" id="IPR012495">
    <property type="entry name" value="TadE-like_dom"/>
</dbReference>
<dbReference type="RefSeq" id="WP_015439919.1">
    <property type="nucleotide sequence ID" value="NC_020520.1"/>
</dbReference>